<evidence type="ECO:0000313" key="3">
    <source>
        <dbReference type="Proteomes" id="UP000756387"/>
    </source>
</evidence>
<dbReference type="RefSeq" id="WP_193637252.1">
    <property type="nucleotide sequence ID" value="NZ_JADCSA010000003.1"/>
</dbReference>
<evidence type="ECO:0000259" key="1">
    <source>
        <dbReference type="Pfam" id="PF13338"/>
    </source>
</evidence>
<gene>
    <name evidence="2" type="ORF">IEQ44_04680</name>
</gene>
<dbReference type="EMBL" id="JADCSA010000003">
    <property type="protein sequence ID" value="MBE7323944.1"/>
    <property type="molecule type" value="Genomic_DNA"/>
</dbReference>
<dbReference type="Proteomes" id="UP000756387">
    <property type="component" value="Unassembled WGS sequence"/>
</dbReference>
<sequence>MAHPALVPLLSLQSGVVSRRQAMQVGLMPHDLRRLERRRELARVHPGVYVDHTGPLTWEQRAWAGVLHAAPAALCDVSALRVGGGPFRPGDDTLIHVAVDRHRRIATPPGVRIHRVAHLEAITSWHRSPPRLRLEHAVLEVAARCSSDHDLVATLADAVQSRRTTAARLSATLDGLPALPRRRFIRAVLGDVAAGACSTLERGYLTRVERAHGLPQAGRQVRASARGPIYRDVLYAHQALVVELDGRLFHDTALARHHDLERDLDARVAGLTTVRLGWGQVFGTPCRTAARIAMLLRAGGWDGTAVCPDCR</sequence>
<dbReference type="Pfam" id="PF13338">
    <property type="entry name" value="AbiEi_4"/>
    <property type="match status" value="1"/>
</dbReference>
<name>A0ABR9RQT9_9ACTN</name>
<accession>A0ABR9RQT9</accession>
<keyword evidence="3" id="KW-1185">Reference proteome</keyword>
<comment type="caution">
    <text evidence="2">The sequence shown here is derived from an EMBL/GenBank/DDBJ whole genome shotgun (WGS) entry which is preliminary data.</text>
</comment>
<feature type="domain" description="AbiEi antitoxin N-terminal" evidence="1">
    <location>
        <begin position="6"/>
        <end position="50"/>
    </location>
</feature>
<evidence type="ECO:0000313" key="2">
    <source>
        <dbReference type="EMBL" id="MBE7323944.1"/>
    </source>
</evidence>
<organism evidence="2 3">
    <name type="scientific">Nocardioides malaquae</name>
    <dbReference type="NCBI Taxonomy" id="2773426"/>
    <lineage>
        <taxon>Bacteria</taxon>
        <taxon>Bacillati</taxon>
        <taxon>Actinomycetota</taxon>
        <taxon>Actinomycetes</taxon>
        <taxon>Propionibacteriales</taxon>
        <taxon>Nocardioidaceae</taxon>
        <taxon>Nocardioides</taxon>
    </lineage>
</organism>
<dbReference type="InterPro" id="IPR025159">
    <property type="entry name" value="AbiEi_N"/>
</dbReference>
<proteinExistence type="predicted"/>
<reference evidence="2 3" key="1">
    <citation type="submission" date="2020-10" db="EMBL/GenBank/DDBJ databases">
        <title>Nocardioides sp. isolated from sludge.</title>
        <authorList>
            <person name="Zhang X."/>
        </authorList>
    </citation>
    <scope>NUCLEOTIDE SEQUENCE [LARGE SCALE GENOMIC DNA]</scope>
    <source>
        <strain evidence="2 3">Y6</strain>
    </source>
</reference>
<protein>
    <submittedName>
        <fullName evidence="2">Type IV toxin-antitoxin system AbiEi family antitoxin domain-containing protein</fullName>
    </submittedName>
</protein>